<dbReference type="InterPro" id="IPR026286">
    <property type="entry name" value="MaiA/AMDase"/>
</dbReference>
<accession>A0A5D4H5V6</accession>
<dbReference type="PANTHER" id="PTHR40267">
    <property type="entry name" value="BLR3294 PROTEIN"/>
    <property type="match status" value="1"/>
</dbReference>
<dbReference type="OrthoDB" id="9816064at2"/>
<reference evidence="2 3" key="2">
    <citation type="submission" date="2019-09" db="EMBL/GenBank/DDBJ databases">
        <title>Mesorhizobium sp. MaA-C15 isolated from Microcystis aeruginosa.</title>
        <authorList>
            <person name="Jeong S.E."/>
            <person name="Jin H.M."/>
            <person name="Jeon C.O."/>
        </authorList>
    </citation>
    <scope>NUCLEOTIDE SEQUENCE [LARGE SCALE GENOMIC DNA]</scope>
    <source>
        <strain evidence="2 3">MaA-C15</strain>
    </source>
</reference>
<organism evidence="2 3">
    <name type="scientific">Neoaquamicrobium microcysteis</name>
    <dbReference type="NCBI Taxonomy" id="2682781"/>
    <lineage>
        <taxon>Bacteria</taxon>
        <taxon>Pseudomonadati</taxon>
        <taxon>Pseudomonadota</taxon>
        <taxon>Alphaproteobacteria</taxon>
        <taxon>Hyphomicrobiales</taxon>
        <taxon>Phyllobacteriaceae</taxon>
        <taxon>Neoaquamicrobium</taxon>
    </lineage>
</organism>
<dbReference type="EMBL" id="VSZS01000050">
    <property type="protein sequence ID" value="TYR35894.1"/>
    <property type="molecule type" value="Genomic_DNA"/>
</dbReference>
<dbReference type="Proteomes" id="UP000323258">
    <property type="component" value="Unassembled WGS sequence"/>
</dbReference>
<dbReference type="Pfam" id="PF17645">
    <property type="entry name" value="Amdase"/>
    <property type="match status" value="1"/>
</dbReference>
<gene>
    <name evidence="2" type="ORF">FY036_01795</name>
</gene>
<dbReference type="GO" id="GO:0016853">
    <property type="term" value="F:isomerase activity"/>
    <property type="evidence" value="ECO:0007669"/>
    <property type="project" value="UniProtKB-KW"/>
</dbReference>
<keyword evidence="3" id="KW-1185">Reference proteome</keyword>
<dbReference type="RefSeq" id="WP_148912997.1">
    <property type="nucleotide sequence ID" value="NZ_VSZS01000050.1"/>
</dbReference>
<keyword evidence="2" id="KW-0413">Isomerase</keyword>
<proteinExistence type="predicted"/>
<evidence type="ECO:0000313" key="3">
    <source>
        <dbReference type="Proteomes" id="UP000323258"/>
    </source>
</evidence>
<keyword evidence="1" id="KW-0175">Coiled coil</keyword>
<evidence type="ECO:0000313" key="2">
    <source>
        <dbReference type="EMBL" id="TYR35894.1"/>
    </source>
</evidence>
<dbReference type="PIRSF" id="PIRSF015736">
    <property type="entry name" value="MI"/>
    <property type="match status" value="1"/>
</dbReference>
<reference evidence="2 3" key="1">
    <citation type="submission" date="2019-08" db="EMBL/GenBank/DDBJ databases">
        <authorList>
            <person name="Seo Y.L."/>
        </authorList>
    </citation>
    <scope>NUCLEOTIDE SEQUENCE [LARGE SCALE GENOMIC DNA]</scope>
    <source>
        <strain evidence="2 3">MaA-C15</strain>
    </source>
</reference>
<name>A0A5D4H5V6_9HYPH</name>
<feature type="coiled-coil region" evidence="1">
    <location>
        <begin position="38"/>
        <end position="65"/>
    </location>
</feature>
<sequence length="243" mass="26412">MTLEPIGLGIITPSANSIMERDFPRLEIPKVGFHFSRVLNSEDSLEQLSAMKERAREAAQLLSHARWVKAVALGCTSGSFIGGVGYDEGVSDVLTEASGLPSITTSSSILVALRALGLRKLAVFDPYEPWLSAKLVAYLQGNGFEVVASHCNFGMVRTEGLDDYQPINEWIAPRMPDEADGVYIGCTNFTWLRGIAPLEKAIGRPVVTSNLATVWKLLQIAGYPHPVPIAGTRLSQLDVWETA</sequence>
<dbReference type="PANTHER" id="PTHR40267:SF1">
    <property type="entry name" value="BLR3294 PROTEIN"/>
    <property type="match status" value="1"/>
</dbReference>
<dbReference type="AlphaFoldDB" id="A0A5D4H5V6"/>
<protein>
    <submittedName>
        <fullName evidence="2">Maleate cis-trans isomerase</fullName>
    </submittedName>
</protein>
<comment type="caution">
    <text evidence="2">The sequence shown here is derived from an EMBL/GenBank/DDBJ whole genome shotgun (WGS) entry which is preliminary data.</text>
</comment>
<dbReference type="Gene3D" id="3.40.50.12500">
    <property type="match status" value="1"/>
</dbReference>
<evidence type="ECO:0000256" key="1">
    <source>
        <dbReference type="SAM" id="Coils"/>
    </source>
</evidence>
<dbReference type="InterPro" id="IPR053714">
    <property type="entry name" value="Iso_Racemase_Enz_sf"/>
</dbReference>